<reference evidence="2" key="1">
    <citation type="submission" date="2017-10" db="EMBL/GenBank/DDBJ databases">
        <title>Rapid genome shrinkage in a self-fertile nematode reveals novel sperm competition proteins.</title>
        <authorList>
            <person name="Yin D."/>
            <person name="Schwarz E.M."/>
            <person name="Thomas C.G."/>
            <person name="Felde R.L."/>
            <person name="Korf I.F."/>
            <person name="Cutter A.D."/>
            <person name="Schartner C.M."/>
            <person name="Ralston E.J."/>
            <person name="Meyer B.J."/>
            <person name="Haag E.S."/>
        </authorList>
    </citation>
    <scope>NUCLEOTIDE SEQUENCE [LARGE SCALE GENOMIC DNA]</scope>
    <source>
        <strain evidence="2">JU1422</strain>
    </source>
</reference>
<dbReference type="AlphaFoldDB" id="A0A2G5TT95"/>
<evidence type="ECO:0008006" key="3">
    <source>
        <dbReference type="Google" id="ProtNLM"/>
    </source>
</evidence>
<evidence type="ECO:0000313" key="2">
    <source>
        <dbReference type="Proteomes" id="UP000230233"/>
    </source>
</evidence>
<dbReference type="OrthoDB" id="10381796at2759"/>
<name>A0A2G5TT95_9PELO</name>
<dbReference type="PANTHER" id="PTHR23014:SF1">
    <property type="entry name" value="DUF38 DOMAIN-CONTAINING PROTEIN-RELATED"/>
    <property type="match status" value="1"/>
</dbReference>
<sequence length="696" mass="79003">MDDGPYESAKSQVFNNYPLLKDIINKCDLPTIVSLQKVNRRFRQVIGVVNPKFDIQNIEVSIGSKEIHLDLYNNQDEGIFPIYPTGALLSICYQKNGENCDIETLTKDVRQIGRRMEDVFSKDLVSILKFQKFPLESLSIMDTTPKGFGFPLSFLNVVKFILEEMRWQNRIIKTKELQFTSSYGLGIGSFAKCIAPGILKKYTFINYGPSSSNVADFEGMEVQAEQLEEYEQSGFGTLGNVSKISHLQKASLEVERMGHEKLVKLKHEFLRLGPPKDFKILVKHLQPLGNSLGPIFGDETSGMSWFYRTNFYGKVLRIHISNSEEGSVVELDFVTILDVPVGAMMDNPEESMILQILENYPIARKIINACDLPSIASLQKVNRRFREVIRVVNPKFAIRSIDILMGSDIITMVVEMKQDQNSYPTGEDFLLMNYLKHGANCWLDTIERERETEGRWEHVFSRDLASILKFQKYPLESLEIEDASSEESDLPKSFLYLVKCLQDEIKWQNALIKTKEFKFISGSGFGIGSFGDCIAPGILKKYTFVNYGYSSSNVADFEGMETQTEQLVEYEQSGFGALGNVSKISHLRKASLQVERMGHEKLVQLKHEFLRLGPPKDFRILVKHLHPLGNSLGPTFGDETIGMSWFYRTNFNGKVLRIHISNSEEGSAVELNFVTILEVPVGAMVQIELLPIENDK</sequence>
<gene>
    <name evidence="1" type="primary">Cnig_chr_V.g21736</name>
    <name evidence="1" type="ORF">B9Z55_021736</name>
</gene>
<accession>A0A2G5TT95</accession>
<comment type="caution">
    <text evidence="1">The sequence shown here is derived from an EMBL/GenBank/DDBJ whole genome shotgun (WGS) entry which is preliminary data.</text>
</comment>
<organism evidence="1 2">
    <name type="scientific">Caenorhabditis nigoni</name>
    <dbReference type="NCBI Taxonomy" id="1611254"/>
    <lineage>
        <taxon>Eukaryota</taxon>
        <taxon>Metazoa</taxon>
        <taxon>Ecdysozoa</taxon>
        <taxon>Nematoda</taxon>
        <taxon>Chromadorea</taxon>
        <taxon>Rhabditida</taxon>
        <taxon>Rhabditina</taxon>
        <taxon>Rhabditomorpha</taxon>
        <taxon>Rhabditoidea</taxon>
        <taxon>Rhabditidae</taxon>
        <taxon>Peloderinae</taxon>
        <taxon>Caenorhabditis</taxon>
    </lineage>
</organism>
<proteinExistence type="predicted"/>
<dbReference type="EMBL" id="PDUG01000005">
    <property type="protein sequence ID" value="PIC30529.1"/>
    <property type="molecule type" value="Genomic_DNA"/>
</dbReference>
<keyword evidence="2" id="KW-1185">Reference proteome</keyword>
<protein>
    <recommendedName>
        <fullName evidence="3">F-box domain-containing protein</fullName>
    </recommendedName>
</protein>
<dbReference type="PANTHER" id="PTHR23014">
    <property type="entry name" value="F-BOX A PROTEIN"/>
    <property type="match status" value="1"/>
</dbReference>
<dbReference type="Proteomes" id="UP000230233">
    <property type="component" value="Chromosome V"/>
</dbReference>
<evidence type="ECO:0000313" key="1">
    <source>
        <dbReference type="EMBL" id="PIC30529.1"/>
    </source>
</evidence>